<dbReference type="Proteomes" id="UP000226437">
    <property type="component" value="Unassembled WGS sequence"/>
</dbReference>
<dbReference type="InterPro" id="IPR017853">
    <property type="entry name" value="GH"/>
</dbReference>
<dbReference type="SUPFAM" id="SSF81296">
    <property type="entry name" value="E set domains"/>
    <property type="match status" value="1"/>
</dbReference>
<evidence type="ECO:0000259" key="2">
    <source>
        <dbReference type="SMART" id="SM00642"/>
    </source>
</evidence>
<dbReference type="Pfam" id="PF02922">
    <property type="entry name" value="CBM_48"/>
    <property type="match status" value="1"/>
</dbReference>
<comment type="caution">
    <text evidence="3">The sequence shown here is derived from an EMBL/GenBank/DDBJ whole genome shotgun (WGS) entry which is preliminary data.</text>
</comment>
<dbReference type="GO" id="GO:0005975">
    <property type="term" value="P:carbohydrate metabolic process"/>
    <property type="evidence" value="ECO:0007669"/>
    <property type="project" value="InterPro"/>
</dbReference>
<comment type="similarity">
    <text evidence="1">Belongs to the glycosyl hydrolase 13 family.</text>
</comment>
<dbReference type="InterPro" id="IPR006047">
    <property type="entry name" value="GH13_cat_dom"/>
</dbReference>
<dbReference type="Pfam" id="PF00128">
    <property type="entry name" value="Alpha-amylase"/>
    <property type="match status" value="1"/>
</dbReference>
<sequence>MARKSSSLRALLYVCLTLTCLTCSDPRPQYDTLEDYPVYPYGDLGVTYTPNSTTFKLWSPAAQAARVKLYTDDRPTTQAHATLDLEEINRAWTATVPEDLDGTYYTFQIKRNGRWLAEATDPYARATGTNGLRGQVVDLFDTDPPGWETDRRPAMGAPTDAVLYELHVRDLSMDPHSGIEHRGKFLGLTERGTTTPRGDTTGLDHLIELGVTHVHLLPSFDFVSVDESRPDSTQYNWGYDPQNYNVPEGSYSTNPADGKVRIREFKAMVQALHAAGIRVIMDVVYNHTGRTENSNFQLLVPDYFYRFNEDGTYSDASACGNEIASERPMVRKYIRESLEYWVDEYHVDGFRFDLMGIHDIATMNDVSETLHSIDPTILLYGEGWSAGPSPLPEKQRALKANTSELIQIAAFSDDLRDALKGSVFEHEERGFVSGATDLAESVRFGIVAATAHPQIEYDSINYSEGPWAKQPGQCVNYVSCHDNHTLWDRLEISNPRDPVWLRKRMHHLALATVLTSQGIPFLHAGSEILRSKGGDENSYKSSDEVNAIKWDDKGRHGETFRYVRHLIALRKAHPAFRLGETELIARHLTFTDDGRDGQLIAYRIQDAPGDQWSDIYVVLNGAQTIRRVTLPEGEWRQVVDGTAVDPTGIGRSLTDKADVDPVSANVFVRQVTQ</sequence>
<dbReference type="NCBIfam" id="TIGR02104">
    <property type="entry name" value="pulA_typeI"/>
    <property type="match status" value="1"/>
</dbReference>
<dbReference type="InterPro" id="IPR049117">
    <property type="entry name" value="pulA_all-beta"/>
</dbReference>
<evidence type="ECO:0000313" key="4">
    <source>
        <dbReference type="Proteomes" id="UP000226437"/>
    </source>
</evidence>
<dbReference type="Gene3D" id="3.20.20.80">
    <property type="entry name" value="Glycosidases"/>
    <property type="match status" value="1"/>
</dbReference>
<dbReference type="InterPro" id="IPR004193">
    <property type="entry name" value="Glyco_hydro_13_N"/>
</dbReference>
<organism evidence="3 4">
    <name type="scientific">Neolewinella marina</name>
    <dbReference type="NCBI Taxonomy" id="438751"/>
    <lineage>
        <taxon>Bacteria</taxon>
        <taxon>Pseudomonadati</taxon>
        <taxon>Bacteroidota</taxon>
        <taxon>Saprospiria</taxon>
        <taxon>Saprospirales</taxon>
        <taxon>Lewinellaceae</taxon>
        <taxon>Neolewinella</taxon>
    </lineage>
</organism>
<dbReference type="SMART" id="SM00642">
    <property type="entry name" value="Aamy"/>
    <property type="match status" value="1"/>
</dbReference>
<dbReference type="PANTHER" id="PTHR43002">
    <property type="entry name" value="GLYCOGEN DEBRANCHING ENZYME"/>
    <property type="match status" value="1"/>
</dbReference>
<keyword evidence="4" id="KW-1185">Reference proteome</keyword>
<dbReference type="AlphaFoldDB" id="A0A2G0CCL2"/>
<dbReference type="InterPro" id="IPR013780">
    <property type="entry name" value="Glyco_hydro_b"/>
</dbReference>
<proteinExistence type="inferred from homology"/>
<dbReference type="CDD" id="cd02860">
    <property type="entry name" value="E_set_Pullulanase"/>
    <property type="match status" value="1"/>
</dbReference>
<evidence type="ECO:0000256" key="1">
    <source>
        <dbReference type="ARBA" id="ARBA00008061"/>
    </source>
</evidence>
<evidence type="ECO:0000313" key="3">
    <source>
        <dbReference type="EMBL" id="PHK97711.1"/>
    </source>
</evidence>
<accession>A0A2G0CCL2</accession>
<dbReference type="InterPro" id="IPR014756">
    <property type="entry name" value="Ig_E-set"/>
</dbReference>
<dbReference type="InterPro" id="IPR013783">
    <property type="entry name" value="Ig-like_fold"/>
</dbReference>
<dbReference type="OrthoDB" id="9805159at2"/>
<gene>
    <name evidence="3" type="primary">pulA</name>
    <name evidence="3" type="ORF">CGL56_14900</name>
</gene>
<protein>
    <submittedName>
        <fullName evidence="3">Type I pullulanase</fullName>
    </submittedName>
</protein>
<dbReference type="Gene3D" id="2.60.40.10">
    <property type="entry name" value="Immunoglobulins"/>
    <property type="match status" value="1"/>
</dbReference>
<dbReference type="InterPro" id="IPR011840">
    <property type="entry name" value="PulA_typeI"/>
</dbReference>
<dbReference type="CDD" id="cd11341">
    <property type="entry name" value="AmyAc_Pullulanase_LD-like"/>
    <property type="match status" value="1"/>
</dbReference>
<feature type="domain" description="Glycosyl hydrolase family 13 catalytic" evidence="2">
    <location>
        <begin position="193"/>
        <end position="570"/>
    </location>
</feature>
<dbReference type="EMBL" id="PDLO01000007">
    <property type="protein sequence ID" value="PHK97711.1"/>
    <property type="molecule type" value="Genomic_DNA"/>
</dbReference>
<name>A0A2G0CCL2_9BACT</name>
<dbReference type="Gene3D" id="2.60.40.1180">
    <property type="entry name" value="Golgi alpha-mannosidase II"/>
    <property type="match status" value="1"/>
</dbReference>
<dbReference type="GO" id="GO:0004553">
    <property type="term" value="F:hydrolase activity, hydrolyzing O-glycosyl compounds"/>
    <property type="evidence" value="ECO:0007669"/>
    <property type="project" value="InterPro"/>
</dbReference>
<dbReference type="Pfam" id="PF21653">
    <property type="entry name" value="pulA_all-beta"/>
    <property type="match status" value="1"/>
</dbReference>
<dbReference type="SMR" id="A0A2G0CCL2"/>
<reference evidence="3 4" key="1">
    <citation type="submission" date="2017-10" db="EMBL/GenBank/DDBJ databases">
        <title>The draft genome sequence of Lewinella marina KCTC 32374.</title>
        <authorList>
            <person name="Wang K."/>
        </authorList>
    </citation>
    <scope>NUCLEOTIDE SEQUENCE [LARGE SCALE GENOMIC DNA]</scope>
    <source>
        <strain evidence="3 4">MKG-38</strain>
    </source>
</reference>
<dbReference type="SUPFAM" id="SSF51445">
    <property type="entry name" value="(Trans)glycosidases"/>
    <property type="match status" value="1"/>
</dbReference>